<evidence type="ECO:0000313" key="6">
    <source>
        <dbReference type="EMBL" id="XCG47475.1"/>
    </source>
</evidence>
<dbReference type="NCBIfam" id="NF037968">
    <property type="entry name" value="SemiSWEET_2"/>
    <property type="match status" value="1"/>
</dbReference>
<feature type="transmembrane region" description="Helical" evidence="5">
    <location>
        <begin position="63"/>
        <end position="82"/>
    </location>
</feature>
<proteinExistence type="predicted"/>
<keyword evidence="4 5" id="KW-0472">Membrane</keyword>
<gene>
    <name evidence="6" type="ORF">ABVK50_19660</name>
</gene>
<keyword evidence="2 5" id="KW-0812">Transmembrane</keyword>
<dbReference type="Pfam" id="PF04193">
    <property type="entry name" value="PQ-loop"/>
    <property type="match status" value="1"/>
</dbReference>
<evidence type="ECO:0000256" key="2">
    <source>
        <dbReference type="ARBA" id="ARBA00022692"/>
    </source>
</evidence>
<organism evidence="6">
    <name type="scientific">Mesorhizobium sp. WSM2240</name>
    <dbReference type="NCBI Taxonomy" id="3228851"/>
    <lineage>
        <taxon>Bacteria</taxon>
        <taxon>Pseudomonadati</taxon>
        <taxon>Pseudomonadota</taxon>
        <taxon>Alphaproteobacteria</taxon>
        <taxon>Hyphomicrobiales</taxon>
        <taxon>Phyllobacteriaceae</taxon>
        <taxon>Mesorhizobium</taxon>
    </lineage>
</organism>
<dbReference type="Gene3D" id="1.20.1280.290">
    <property type="match status" value="1"/>
</dbReference>
<reference evidence="6" key="1">
    <citation type="submission" date="2024-06" db="EMBL/GenBank/DDBJ databases">
        <title>Mesorhizobium karijinii sp. nov., a symbiont of the iconic Swainsona formosa from arid Australia.</title>
        <authorList>
            <person name="Hill Y.J."/>
            <person name="Watkin E.L.J."/>
            <person name="O'Hara G.W."/>
            <person name="Terpolilli J."/>
            <person name="Tye M.L."/>
            <person name="Kohlmeier M.G."/>
        </authorList>
    </citation>
    <scope>NUCLEOTIDE SEQUENCE</scope>
    <source>
        <strain evidence="6">WSM2240</strain>
    </source>
</reference>
<accession>A0AAU8CKY4</accession>
<sequence length="85" mass="9218">MYPSIEILGSLAALITTLGWLPQILKIVRERKAGDISLVTNATLAGGVFLWVVYGLLIGSWPVIMANSVTFLFILAIVGLKLRYG</sequence>
<dbReference type="EMBL" id="CP159253">
    <property type="protein sequence ID" value="XCG47475.1"/>
    <property type="molecule type" value="Genomic_DNA"/>
</dbReference>
<feature type="transmembrane region" description="Helical" evidence="5">
    <location>
        <begin position="6"/>
        <end position="25"/>
    </location>
</feature>
<dbReference type="GO" id="GO:0016020">
    <property type="term" value="C:membrane"/>
    <property type="evidence" value="ECO:0007669"/>
    <property type="project" value="UniProtKB-SubCell"/>
</dbReference>
<dbReference type="AlphaFoldDB" id="A0AAU8CKY4"/>
<feature type="transmembrane region" description="Helical" evidence="5">
    <location>
        <begin position="37"/>
        <end position="57"/>
    </location>
</feature>
<dbReference type="GO" id="GO:0051119">
    <property type="term" value="F:sugar transmembrane transporter activity"/>
    <property type="evidence" value="ECO:0007669"/>
    <property type="project" value="InterPro"/>
</dbReference>
<dbReference type="RefSeq" id="WP_353644977.1">
    <property type="nucleotide sequence ID" value="NZ_CP159253.1"/>
</dbReference>
<evidence type="ECO:0000256" key="3">
    <source>
        <dbReference type="ARBA" id="ARBA00022989"/>
    </source>
</evidence>
<name>A0AAU8CKY4_9HYPH</name>
<comment type="subcellular location">
    <subcellularLocation>
        <location evidence="1">Membrane</location>
        <topology evidence="1">Multi-pass membrane protein</topology>
    </subcellularLocation>
</comment>
<dbReference type="InterPro" id="IPR006603">
    <property type="entry name" value="PQ-loop_rpt"/>
</dbReference>
<protein>
    <submittedName>
        <fullName evidence="6">SemiSWEET transporter</fullName>
    </submittedName>
</protein>
<evidence type="ECO:0000256" key="5">
    <source>
        <dbReference type="SAM" id="Phobius"/>
    </source>
</evidence>
<dbReference type="InterPro" id="IPR047662">
    <property type="entry name" value="SemiSWEET"/>
</dbReference>
<evidence type="ECO:0000256" key="4">
    <source>
        <dbReference type="ARBA" id="ARBA00023136"/>
    </source>
</evidence>
<evidence type="ECO:0000256" key="1">
    <source>
        <dbReference type="ARBA" id="ARBA00004141"/>
    </source>
</evidence>
<keyword evidence="3 5" id="KW-1133">Transmembrane helix</keyword>